<name>A0A022WG48_TRIRU</name>
<protein>
    <submittedName>
        <fullName evidence="2">Uncharacterized protein</fullName>
    </submittedName>
</protein>
<feature type="region of interest" description="Disordered" evidence="1">
    <location>
        <begin position="1"/>
        <end position="62"/>
    </location>
</feature>
<evidence type="ECO:0000256" key="1">
    <source>
        <dbReference type="SAM" id="MobiDB-lite"/>
    </source>
</evidence>
<reference evidence="2" key="1">
    <citation type="submission" date="2014-02" db="EMBL/GenBank/DDBJ databases">
        <title>The Genome Sequence of Trichophyton rubrum (morphotype fischeri) CBS 288.86.</title>
        <authorList>
            <consortium name="The Broad Institute Genomics Platform"/>
            <person name="Cuomo C.A."/>
            <person name="White T.C."/>
            <person name="Graser Y."/>
            <person name="Martinez-Rossi N."/>
            <person name="Heitman J."/>
            <person name="Young S.K."/>
            <person name="Zeng Q."/>
            <person name="Gargeya S."/>
            <person name="Abouelleil A."/>
            <person name="Alvarado L."/>
            <person name="Chapman S.B."/>
            <person name="Gainer-Dewar J."/>
            <person name="Goldberg J."/>
            <person name="Griggs A."/>
            <person name="Gujja S."/>
            <person name="Hansen M."/>
            <person name="Howarth C."/>
            <person name="Imamovic A."/>
            <person name="Larimer J."/>
            <person name="Martinez D."/>
            <person name="Murphy C."/>
            <person name="Pearson M.D."/>
            <person name="Persinoti G."/>
            <person name="Poon T."/>
            <person name="Priest M."/>
            <person name="Roberts A.D."/>
            <person name="Saif S."/>
            <person name="Shea T.D."/>
            <person name="Sykes S.N."/>
            <person name="Wortman J."/>
            <person name="Nusbaum C."/>
            <person name="Birren B."/>
        </authorList>
    </citation>
    <scope>NUCLEOTIDE SEQUENCE [LARGE SCALE GENOMIC DNA]</scope>
    <source>
        <strain evidence="2">CBS 288.86</strain>
    </source>
</reference>
<dbReference type="AlphaFoldDB" id="A0A022WG48"/>
<evidence type="ECO:0000313" key="2">
    <source>
        <dbReference type="EMBL" id="EZF57395.1"/>
    </source>
</evidence>
<sequence>MEKGAGSSRKKHELREPKGTVDTVLPDTDLSRRGLARSSNQLLRAEDGDGDEEWRERTAREESVDLDVDVDVDVDVVVDVVVDEVDVDEVKSRRTGSCAVGEKRGTPRVPKLARGETARIIPPARHPPME</sequence>
<organism evidence="2">
    <name type="scientific">Trichophyton rubrum CBS 288.86</name>
    <dbReference type="NCBI Taxonomy" id="1215330"/>
    <lineage>
        <taxon>Eukaryota</taxon>
        <taxon>Fungi</taxon>
        <taxon>Dikarya</taxon>
        <taxon>Ascomycota</taxon>
        <taxon>Pezizomycotina</taxon>
        <taxon>Eurotiomycetes</taxon>
        <taxon>Eurotiomycetidae</taxon>
        <taxon>Onygenales</taxon>
        <taxon>Arthrodermataceae</taxon>
        <taxon>Trichophyton</taxon>
    </lineage>
</organism>
<proteinExistence type="predicted"/>
<dbReference type="Proteomes" id="UP000023758">
    <property type="component" value="Unassembled WGS sequence"/>
</dbReference>
<feature type="region of interest" description="Disordered" evidence="1">
    <location>
        <begin position="98"/>
        <end position="130"/>
    </location>
</feature>
<gene>
    <name evidence="2" type="ORF">H103_00319</name>
</gene>
<dbReference type="EMBL" id="KK207689">
    <property type="protein sequence ID" value="EZF57395.1"/>
    <property type="molecule type" value="Genomic_DNA"/>
</dbReference>
<dbReference type="HOGENOM" id="CLU_1939619_0_0_1"/>
<accession>A0A022WG48</accession>